<evidence type="ECO:0000256" key="4">
    <source>
        <dbReference type="ARBA" id="ARBA00011738"/>
    </source>
</evidence>
<dbReference type="HAMAP" id="MF_00605">
    <property type="entry name" value="TrmD"/>
    <property type="match status" value="1"/>
</dbReference>
<dbReference type="FunFam" id="1.10.1270.20:FF:000001">
    <property type="entry name" value="tRNA (guanine-N(1)-)-methyltransferase"/>
    <property type="match status" value="1"/>
</dbReference>
<evidence type="ECO:0000256" key="3">
    <source>
        <dbReference type="ARBA" id="ARBA00007630"/>
    </source>
</evidence>
<comment type="subunit">
    <text evidence="4 15 17">Homodimer.</text>
</comment>
<dbReference type="Gene3D" id="1.10.1270.20">
    <property type="entry name" value="tRNA(m1g37)methyltransferase, domain 2"/>
    <property type="match status" value="1"/>
</dbReference>
<keyword evidence="9 15" id="KW-0808">Transferase</keyword>
<keyword evidence="7 15" id="KW-0963">Cytoplasm</keyword>
<evidence type="ECO:0000259" key="18">
    <source>
        <dbReference type="Pfam" id="PF01746"/>
    </source>
</evidence>
<dbReference type="SUPFAM" id="SSF75217">
    <property type="entry name" value="alpha/beta knot"/>
    <property type="match status" value="1"/>
</dbReference>
<dbReference type="PIRSF" id="PIRSF000386">
    <property type="entry name" value="tRNA_mtase"/>
    <property type="match status" value="1"/>
</dbReference>
<dbReference type="NCBIfam" id="TIGR00088">
    <property type="entry name" value="trmD"/>
    <property type="match status" value="1"/>
</dbReference>
<dbReference type="InterPro" id="IPR023148">
    <property type="entry name" value="tRNA_m1G_MeTrfase_C_sf"/>
</dbReference>
<dbReference type="EMBL" id="CP030759">
    <property type="protein sequence ID" value="AXA35735.1"/>
    <property type="molecule type" value="Genomic_DNA"/>
</dbReference>
<keyword evidence="11 15" id="KW-0819">tRNA processing</keyword>
<keyword evidence="10 15" id="KW-0949">S-adenosyl-L-methionine</keyword>
<dbReference type="PANTHER" id="PTHR46417">
    <property type="entry name" value="TRNA (GUANINE-N(1)-)-METHYLTRANSFERASE"/>
    <property type="match status" value="1"/>
</dbReference>
<name>A0A2Z4Y5N7_SUMC1</name>
<evidence type="ECO:0000256" key="13">
    <source>
        <dbReference type="ARBA" id="ARBA00033392"/>
    </source>
</evidence>
<gene>
    <name evidence="15" type="primary">trmD</name>
    <name evidence="19" type="ORF">BRCON_0958</name>
</gene>
<dbReference type="Proteomes" id="UP000262583">
    <property type="component" value="Chromosome"/>
</dbReference>
<accession>A0A2Z4Y5N7</accession>
<dbReference type="GO" id="GO:0052906">
    <property type="term" value="F:tRNA (guanine(37)-N1)-methyltransferase activity"/>
    <property type="evidence" value="ECO:0007669"/>
    <property type="project" value="UniProtKB-UniRule"/>
</dbReference>
<comment type="function">
    <text evidence="1 15 17">Specifically methylates guanosine-37 in various tRNAs.</text>
</comment>
<dbReference type="InterPro" id="IPR029028">
    <property type="entry name" value="Alpha/beta_knot_MTases"/>
</dbReference>
<dbReference type="InterPro" id="IPR002649">
    <property type="entry name" value="tRNA_m1G_MeTrfase_TrmD"/>
</dbReference>
<dbReference type="PANTHER" id="PTHR46417:SF1">
    <property type="entry name" value="TRNA (GUANINE-N(1)-)-METHYLTRANSFERASE"/>
    <property type="match status" value="1"/>
</dbReference>
<evidence type="ECO:0000256" key="7">
    <source>
        <dbReference type="ARBA" id="ARBA00022490"/>
    </source>
</evidence>
<evidence type="ECO:0000256" key="10">
    <source>
        <dbReference type="ARBA" id="ARBA00022691"/>
    </source>
</evidence>
<dbReference type="GO" id="GO:0005829">
    <property type="term" value="C:cytosol"/>
    <property type="evidence" value="ECO:0007669"/>
    <property type="project" value="TreeGrafter"/>
</dbReference>
<dbReference type="NCBIfam" id="NF000648">
    <property type="entry name" value="PRK00026.1"/>
    <property type="match status" value="1"/>
</dbReference>
<keyword evidence="8 15" id="KW-0489">Methyltransferase</keyword>
<evidence type="ECO:0000256" key="12">
    <source>
        <dbReference type="ARBA" id="ARBA00029736"/>
    </source>
</evidence>
<feature type="binding site" evidence="15 16">
    <location>
        <position position="114"/>
    </location>
    <ligand>
        <name>S-adenosyl-L-methionine</name>
        <dbReference type="ChEBI" id="CHEBI:59789"/>
    </ligand>
</feature>
<dbReference type="CDD" id="cd18080">
    <property type="entry name" value="TrmD-like"/>
    <property type="match status" value="1"/>
</dbReference>
<dbReference type="KEGG" id="schv:BRCON_0958"/>
<dbReference type="Gene3D" id="3.40.1280.10">
    <property type="match status" value="1"/>
</dbReference>
<comment type="catalytic activity">
    <reaction evidence="14 15 17">
        <text>guanosine(37) in tRNA + S-adenosyl-L-methionine = N(1)-methylguanosine(37) in tRNA + S-adenosyl-L-homocysteine + H(+)</text>
        <dbReference type="Rhea" id="RHEA:36899"/>
        <dbReference type="Rhea" id="RHEA-COMP:10145"/>
        <dbReference type="Rhea" id="RHEA-COMP:10147"/>
        <dbReference type="ChEBI" id="CHEBI:15378"/>
        <dbReference type="ChEBI" id="CHEBI:57856"/>
        <dbReference type="ChEBI" id="CHEBI:59789"/>
        <dbReference type="ChEBI" id="CHEBI:73542"/>
        <dbReference type="ChEBI" id="CHEBI:74269"/>
        <dbReference type="EC" id="2.1.1.228"/>
    </reaction>
</comment>
<feature type="domain" description="tRNA methyltransferase TRMD/TRM10-type" evidence="18">
    <location>
        <begin position="1"/>
        <end position="227"/>
    </location>
</feature>
<evidence type="ECO:0000256" key="6">
    <source>
        <dbReference type="ARBA" id="ARBA00014679"/>
    </source>
</evidence>
<proteinExistence type="inferred from homology"/>
<evidence type="ECO:0000256" key="17">
    <source>
        <dbReference type="RuleBase" id="RU003464"/>
    </source>
</evidence>
<organism evidence="19 20">
    <name type="scientific">Sumerlaea chitinivorans</name>
    <dbReference type="NCBI Taxonomy" id="2250252"/>
    <lineage>
        <taxon>Bacteria</taxon>
        <taxon>Candidatus Sumerlaeota</taxon>
        <taxon>Candidatus Sumerlaeia</taxon>
        <taxon>Candidatus Sumerlaeales</taxon>
        <taxon>Candidatus Sumerlaeaceae</taxon>
        <taxon>Candidatus Sumerlaea</taxon>
    </lineage>
</organism>
<reference evidence="19 20" key="1">
    <citation type="submission" date="2018-05" db="EMBL/GenBank/DDBJ databases">
        <title>A metagenomic window into the 2 km-deep terrestrial subsurface aquifer revealed taxonomically and functionally diverse microbial community comprising novel uncultured bacterial lineages.</title>
        <authorList>
            <person name="Kadnikov V.V."/>
            <person name="Mardanov A.V."/>
            <person name="Beletsky A.V."/>
            <person name="Banks D."/>
            <person name="Pimenov N.V."/>
            <person name="Frank Y.A."/>
            <person name="Karnachuk O.V."/>
            <person name="Ravin N.V."/>
        </authorList>
    </citation>
    <scope>NUCLEOTIDE SEQUENCE [LARGE SCALE GENOMIC DNA]</scope>
    <source>
        <strain evidence="19">BY</strain>
    </source>
</reference>
<dbReference type="AlphaFoldDB" id="A0A2Z4Y5N7"/>
<comment type="similarity">
    <text evidence="3 15 17">Belongs to the RNA methyltransferase TrmD family.</text>
</comment>
<evidence type="ECO:0000256" key="11">
    <source>
        <dbReference type="ARBA" id="ARBA00022694"/>
    </source>
</evidence>
<dbReference type="InterPro" id="IPR029026">
    <property type="entry name" value="tRNA_m1G_MTases_N"/>
</dbReference>
<comment type="subcellular location">
    <subcellularLocation>
        <location evidence="2 15 17">Cytoplasm</location>
    </subcellularLocation>
</comment>
<evidence type="ECO:0000256" key="9">
    <source>
        <dbReference type="ARBA" id="ARBA00022679"/>
    </source>
</evidence>
<protein>
    <recommendedName>
        <fullName evidence="6 15">tRNA (guanine-N(1)-)-methyltransferase</fullName>
        <ecNumber evidence="5 15">2.1.1.228</ecNumber>
    </recommendedName>
    <alternativeName>
        <fullName evidence="12 15">M1G-methyltransferase</fullName>
    </alternativeName>
    <alternativeName>
        <fullName evidence="13 15">tRNA [GM37] methyltransferase</fullName>
    </alternativeName>
</protein>
<evidence type="ECO:0000256" key="1">
    <source>
        <dbReference type="ARBA" id="ARBA00002634"/>
    </source>
</evidence>
<feature type="binding site" evidence="15 16">
    <location>
        <begin position="134"/>
        <end position="139"/>
    </location>
    <ligand>
        <name>S-adenosyl-L-methionine</name>
        <dbReference type="ChEBI" id="CHEBI:59789"/>
    </ligand>
</feature>
<evidence type="ECO:0000256" key="5">
    <source>
        <dbReference type="ARBA" id="ARBA00012807"/>
    </source>
</evidence>
<evidence type="ECO:0000256" key="2">
    <source>
        <dbReference type="ARBA" id="ARBA00004496"/>
    </source>
</evidence>
<dbReference type="InterPro" id="IPR016009">
    <property type="entry name" value="tRNA_MeTrfase_TRMD/TRM10"/>
</dbReference>
<evidence type="ECO:0000256" key="8">
    <source>
        <dbReference type="ARBA" id="ARBA00022603"/>
    </source>
</evidence>
<evidence type="ECO:0000313" key="20">
    <source>
        <dbReference type="Proteomes" id="UP000262583"/>
    </source>
</evidence>
<evidence type="ECO:0000256" key="15">
    <source>
        <dbReference type="HAMAP-Rule" id="MF_00605"/>
    </source>
</evidence>
<evidence type="ECO:0000256" key="16">
    <source>
        <dbReference type="PIRSR" id="PIRSR000386-1"/>
    </source>
</evidence>
<sequence>MEIEVLTLFPEMFEGVLQSSILKRALDQGFVRISVRNIRDYTTDKHHVADDAPYGGGPGMVMKVEPIAAAIEDAVARHAPTPMLRVYLSPDGEPWSQALAEEFSRLPGLLLLCGRYEGVDERVREHFIDREISIGDYVLTGGEIPAMVIIDSVVRLIPGVLGNQDSTRQDSFSGIGLLDCPHYTRPEEFRGWRVPEILLSGHHKKIEEWRRQQSLLRTAQRRPDLLKALWDRLEKSDIEFLKACGYPKPPDEVM</sequence>
<dbReference type="GO" id="GO:0002939">
    <property type="term" value="P:tRNA N1-guanine methylation"/>
    <property type="evidence" value="ECO:0007669"/>
    <property type="project" value="TreeGrafter"/>
</dbReference>
<evidence type="ECO:0000256" key="14">
    <source>
        <dbReference type="ARBA" id="ARBA00047783"/>
    </source>
</evidence>
<evidence type="ECO:0000313" key="19">
    <source>
        <dbReference type="EMBL" id="AXA35735.1"/>
    </source>
</evidence>
<dbReference type="FunFam" id="3.40.1280.10:FF:000001">
    <property type="entry name" value="tRNA (guanine-N(1)-)-methyltransferase"/>
    <property type="match status" value="1"/>
</dbReference>
<dbReference type="Pfam" id="PF01746">
    <property type="entry name" value="tRNA_m1G_MT"/>
    <property type="match status" value="1"/>
</dbReference>
<dbReference type="EC" id="2.1.1.228" evidence="5 15"/>